<proteinExistence type="predicted"/>
<evidence type="ECO:0000256" key="1">
    <source>
        <dbReference type="SAM" id="SignalP"/>
    </source>
</evidence>
<dbReference type="Proteomes" id="UP000030659">
    <property type="component" value="Unassembled WGS sequence"/>
</dbReference>
<dbReference type="EMBL" id="KI965414">
    <property type="protein sequence ID" value="EUD69672.1"/>
    <property type="molecule type" value="Genomic_DNA"/>
</dbReference>
<gene>
    <name evidence="2" type="ORF">YYG_05119</name>
</gene>
<feature type="chain" id="PRO_5004888047" description="Fam-a protein" evidence="1">
    <location>
        <begin position="20"/>
        <end position="116"/>
    </location>
</feature>
<feature type="signal peptide" evidence="1">
    <location>
        <begin position="1"/>
        <end position="19"/>
    </location>
</feature>
<evidence type="ECO:0000313" key="2">
    <source>
        <dbReference type="EMBL" id="EUD69672.1"/>
    </source>
</evidence>
<reference evidence="2 3" key="1">
    <citation type="submission" date="2013-02" db="EMBL/GenBank/DDBJ databases">
        <title>The Genome Sequence of Plasmodium vinckei petteri CR.</title>
        <authorList>
            <consortium name="The Broad Institute Genome Sequencing Platform"/>
            <consortium name="The Broad Institute Genome Sequencing Center for Infectious Disease"/>
            <person name="Neafsey D."/>
            <person name="Cheeseman I."/>
            <person name="Volkman S."/>
            <person name="Adams J."/>
            <person name="Walker B."/>
            <person name="Young S.K."/>
            <person name="Zeng Q."/>
            <person name="Gargeya S."/>
            <person name="Fitzgerald M."/>
            <person name="Haas B."/>
            <person name="Abouelleil A."/>
            <person name="Alvarado L."/>
            <person name="Arachchi H.M."/>
            <person name="Berlin A.M."/>
            <person name="Chapman S.B."/>
            <person name="Dewar J."/>
            <person name="Goldberg J."/>
            <person name="Griggs A."/>
            <person name="Gujja S."/>
            <person name="Hansen M."/>
            <person name="Howarth C."/>
            <person name="Imamovic A."/>
            <person name="Larimer J."/>
            <person name="McCowan C."/>
            <person name="Murphy C."/>
            <person name="Neiman D."/>
            <person name="Pearson M."/>
            <person name="Priest M."/>
            <person name="Roberts A."/>
            <person name="Saif S."/>
            <person name="Shea T."/>
            <person name="Sisk P."/>
            <person name="Sykes S."/>
            <person name="Wortman J."/>
            <person name="Nusbaum C."/>
            <person name="Birren B."/>
        </authorList>
    </citation>
    <scope>NUCLEOTIDE SEQUENCE [LARGE SCALE GENOMIC DNA]</scope>
    <source>
        <strain evidence="2 3">CR</strain>
    </source>
</reference>
<accession>W7A8X4</accession>
<dbReference type="InterPro" id="IPR010882">
    <property type="entry name" value="PCEMA1"/>
</dbReference>
<dbReference type="Pfam" id="PF07418">
    <property type="entry name" value="PCEMA1"/>
    <property type="match status" value="1"/>
</dbReference>
<evidence type="ECO:0008006" key="4">
    <source>
        <dbReference type="Google" id="ProtNLM"/>
    </source>
</evidence>
<organism evidence="2 3">
    <name type="scientific">Plasmodium vinckei petteri</name>
    <dbReference type="NCBI Taxonomy" id="138298"/>
    <lineage>
        <taxon>Eukaryota</taxon>
        <taxon>Sar</taxon>
        <taxon>Alveolata</taxon>
        <taxon>Apicomplexa</taxon>
        <taxon>Aconoidasida</taxon>
        <taxon>Haemosporida</taxon>
        <taxon>Plasmodiidae</taxon>
        <taxon>Plasmodium</taxon>
        <taxon>Plasmodium (Vinckeia)</taxon>
    </lineage>
</organism>
<dbReference type="AlphaFoldDB" id="W7A8X4"/>
<evidence type="ECO:0000313" key="3">
    <source>
        <dbReference type="Proteomes" id="UP000030659"/>
    </source>
</evidence>
<sequence length="116" mass="13228">MRAIPLGLISSIIFSIVLAENYSDSLLTICCFPFCRKKKKKIHKTVRDSVKVKDKGTYDPDIPNIKFIDEFDPIILEVYKGRQSELAEPFVSETDGTTIDKVTGFLRRENDSKRQG</sequence>
<keyword evidence="1" id="KW-0732">Signal</keyword>
<protein>
    <recommendedName>
        <fullName evidence="4">Fam-a protein</fullName>
    </recommendedName>
</protein>
<name>W7A8X4_PLAVN</name>